<evidence type="ECO:0000256" key="1">
    <source>
        <dbReference type="ARBA" id="ARBA00004613"/>
    </source>
</evidence>
<dbReference type="Gene3D" id="2.10.90.10">
    <property type="entry name" value="Cystine-knot cytokines"/>
    <property type="match status" value="1"/>
</dbReference>
<comment type="subcellular location">
    <subcellularLocation>
        <location evidence="1">Secreted</location>
    </subcellularLocation>
</comment>
<dbReference type="PANTHER" id="PTHR10494">
    <property type="entry name" value="BONE MORPHOGENETIC PROTEIN INHIBITOR, NOGGIN"/>
    <property type="match status" value="1"/>
</dbReference>
<name>A0ABP1RBF9_9HEXA</name>
<comment type="caution">
    <text evidence="6">The sequence shown here is derived from an EMBL/GenBank/DDBJ whole genome shotgun (WGS) entry which is preliminary data.</text>
</comment>
<dbReference type="EMBL" id="CAXLJM020000068">
    <property type="protein sequence ID" value="CAL8122979.1"/>
    <property type="molecule type" value="Genomic_DNA"/>
</dbReference>
<comment type="similarity">
    <text evidence="2">Belongs to the noggin family.</text>
</comment>
<dbReference type="InterPro" id="IPR008717">
    <property type="entry name" value="Noggin"/>
</dbReference>
<dbReference type="InterPro" id="IPR029034">
    <property type="entry name" value="Cystine-knot_cytokine"/>
</dbReference>
<evidence type="ECO:0000256" key="3">
    <source>
        <dbReference type="ARBA" id="ARBA00022473"/>
    </source>
</evidence>
<evidence type="ECO:0008006" key="8">
    <source>
        <dbReference type="Google" id="ProtNLM"/>
    </source>
</evidence>
<evidence type="ECO:0000313" key="6">
    <source>
        <dbReference type="EMBL" id="CAL8122979.1"/>
    </source>
</evidence>
<dbReference type="SUPFAM" id="SSF57501">
    <property type="entry name" value="Cystine-knot cytokines"/>
    <property type="match status" value="1"/>
</dbReference>
<protein>
    <recommendedName>
        <fullName evidence="8">Noggin</fullName>
    </recommendedName>
</protein>
<dbReference type="Proteomes" id="UP001642540">
    <property type="component" value="Unassembled WGS sequence"/>
</dbReference>
<sequence>MLYYRMSLTQDILWVSYLAVLMLFSLVDQEGSAFFILGVSGHSGRKYGGTQQQYLVRPTPAKDFFPIRKLQEPVGTKYDPRPEEMDIRQLRMKLGKHFDPTYMSIRRPVELTTHPNGTMRFPFKRNKKGRLVPTNEQHDDQGNSVPKFIRKLQYGALALPDGTKLRTRLTPKLRRKLVQFLWAYTSCPVIEKWRDLGLRFWPRWLKEGQCHSERSCSIPPGMSCKPSEAEYKVILRWHCQDYDKAKKCRWIQVRHPVITACACECSKGNSSSDDEYDEEVDE</sequence>
<dbReference type="Gene3D" id="1.10.287.520">
    <property type="entry name" value="Helix hairpin bin"/>
    <property type="match status" value="1"/>
</dbReference>
<evidence type="ECO:0000256" key="2">
    <source>
        <dbReference type="ARBA" id="ARBA00007480"/>
    </source>
</evidence>
<keyword evidence="5" id="KW-0732">Signal</keyword>
<keyword evidence="7" id="KW-1185">Reference proteome</keyword>
<keyword evidence="4" id="KW-0964">Secreted</keyword>
<evidence type="ECO:0000256" key="5">
    <source>
        <dbReference type="ARBA" id="ARBA00022729"/>
    </source>
</evidence>
<keyword evidence="3" id="KW-0217">Developmental protein</keyword>
<proteinExistence type="inferred from homology"/>
<reference evidence="6 7" key="1">
    <citation type="submission" date="2024-08" db="EMBL/GenBank/DDBJ databases">
        <authorList>
            <person name="Cucini C."/>
            <person name="Frati F."/>
        </authorList>
    </citation>
    <scope>NUCLEOTIDE SEQUENCE [LARGE SCALE GENOMIC DNA]</scope>
</reference>
<dbReference type="Pfam" id="PF05806">
    <property type="entry name" value="Noggin"/>
    <property type="match status" value="1"/>
</dbReference>
<organism evidence="6 7">
    <name type="scientific">Orchesella dallaii</name>
    <dbReference type="NCBI Taxonomy" id="48710"/>
    <lineage>
        <taxon>Eukaryota</taxon>
        <taxon>Metazoa</taxon>
        <taxon>Ecdysozoa</taxon>
        <taxon>Arthropoda</taxon>
        <taxon>Hexapoda</taxon>
        <taxon>Collembola</taxon>
        <taxon>Entomobryomorpha</taxon>
        <taxon>Entomobryoidea</taxon>
        <taxon>Orchesellidae</taxon>
        <taxon>Orchesellinae</taxon>
        <taxon>Orchesella</taxon>
    </lineage>
</organism>
<evidence type="ECO:0000256" key="4">
    <source>
        <dbReference type="ARBA" id="ARBA00022525"/>
    </source>
</evidence>
<accession>A0ABP1RBF9</accession>
<gene>
    <name evidence="6" type="ORF">ODALV1_LOCUS20041</name>
</gene>
<evidence type="ECO:0000313" key="7">
    <source>
        <dbReference type="Proteomes" id="UP001642540"/>
    </source>
</evidence>
<dbReference type="PANTHER" id="PTHR10494:SF6">
    <property type="entry name" value="NOGGIN"/>
    <property type="match status" value="1"/>
</dbReference>